<feature type="compositionally biased region" description="Low complexity" evidence="1">
    <location>
        <begin position="460"/>
        <end position="481"/>
    </location>
</feature>
<sequence>MNPASGDGIIGSKYLVPQASMMTVQPTMNAAMSTLSNSVGRDKKHKIILNKIHDILKALEADELSGSEIVEHGARLVEVMPESIASLHKTFPRPTLAFCAATVGRLFEAKLEPTLERSDEGSAKAWEDIIFRGFMEPILSIVDSEDQADVSVVGDVMCQVICGIMRSSWTQSFGGRFARSLALTLLYTCSSPSNKVMLLDPSIFGVETLSKLIIDAKDYLHLDTLLELSFTMFSSKSGKLTRKAYADSLFGSRYALERLPDEISNELASIHSVTNGGNSEKVLHAEFSWPQLFMTKDLSYCGTQFTQTPPSNVIILDYENLCIVFCDKNGDNDVLIITITTVKNIELISQDASRIIVEFEVTEPPLISSSREVLAIPDTHIPGSPLKTRLSIASPDIFGLKAALAARDLGSILNDNSTLIRHSSLASTKISNAIFSVHLKKNRNPSNLLILPDFADVNLPSSRDSSPPTPTEPTEFAARAAQPRSLLQRISAVPDTAMRAIATPELKESTNVVPSTLHPTASPGLRSPATAPTETSTAKTVGPAPTRTKRVAAEKSQRATKLATLAYADESELTDVDPEDTPEHSESQTTTNNQAGDAPILPTPPRTRARVRQMKPVGKTLVPSTPTADELPEVYSPPDLPSPSPRPARKRKLVGDDPFELPPLSLQRPAKQKKTTNVNVVSSSQRIQPRRTTAIRARVKYGAVSKRMQVSSPIESIHSADTEAGSSPHAAPVFPRRKNPKATLIDNKTTARIRSRLDKSEDCGLPKRQTRASATNAKLKLVDTVEEARTSQNKDAEQCVTNNAKLKPIEASEPPKRKRGRPPKNKLAQKPVELLEATKERVALAQQPDSQPEYKDLNASDEARPTHVDERAEMKSIYHTDNQAVATSAQEEIPENDDLLERLSQAAKKALKPLAVDDQSTGSIRHSSNPIKTPEIGIEMEDPDMNPEVVDMPVRESETCTPEDTTYQTQDTTTKPVEKANILPTKEFSDAPVEEESPSVTAPTKPMAWRVDIHKDYAPKCKDHTNAIGGSTRALVSRNAPTDSLDSTPVDATRTNEFVVTPARPIITRAQEALCQQDATAMPLKTHSGVYLSASRKRESLILPETPTQHHYEKITKRIHPDKKQAAMKGSPVQRVEVPPAKYQHQTKLPQGRVPMDSVNSQAGMEPSQEFTSRQPNSSPIRRPSVLASRPLPTSRPIINSHLHEALTSAKIKHAAITRVLFDTGAQPSPKSALASPQRRTLANGTRPSVSFLDPPVPLSRRGSSGSSTEGVQNFSGYRIDREGLRGGHSARSGDSILQIADKLTEIQELIVLSLGEKVQRINADARKAHIELTKGVVEELSKMQAESESHHEILHKFESTFASQTQVLFDGFGRVSEFDDRINIDMKNILTANARDGQSIAGSALYFQIPELFSALLAS</sequence>
<feature type="compositionally biased region" description="Basic and acidic residues" evidence="1">
    <location>
        <begin position="852"/>
        <end position="867"/>
    </location>
</feature>
<feature type="region of interest" description="Disordered" evidence="1">
    <location>
        <begin position="504"/>
        <end position="691"/>
    </location>
</feature>
<reference evidence="2" key="1">
    <citation type="submission" date="2020-09" db="EMBL/GenBank/DDBJ databases">
        <title>Comparative genome analyses of four rice-infecting Rhizoctonia solani isolates reveal extensive enrichment of homogalacturonan modification genes.</title>
        <authorList>
            <person name="Lee D.-Y."/>
            <person name="Jeon J."/>
            <person name="Kim K.-T."/>
            <person name="Cheong K."/>
            <person name="Song H."/>
            <person name="Choi G."/>
            <person name="Ko J."/>
            <person name="Opiyo S.O."/>
            <person name="Zuo S."/>
            <person name="Madhav S."/>
            <person name="Lee Y.-H."/>
            <person name="Wang G.-L."/>
        </authorList>
    </citation>
    <scope>NUCLEOTIDE SEQUENCE</scope>
    <source>
        <strain evidence="2">AG1-IA YN-7</strain>
    </source>
</reference>
<feature type="region of interest" description="Disordered" evidence="1">
    <location>
        <begin position="459"/>
        <end position="482"/>
    </location>
</feature>
<feature type="compositionally biased region" description="Polar residues" evidence="1">
    <location>
        <begin position="918"/>
        <end position="931"/>
    </location>
</feature>
<evidence type="ECO:0000313" key="2">
    <source>
        <dbReference type="EMBL" id="KAF8682955.1"/>
    </source>
</evidence>
<feature type="compositionally biased region" description="Low complexity" evidence="1">
    <location>
        <begin position="964"/>
        <end position="974"/>
    </location>
</feature>
<proteinExistence type="predicted"/>
<feature type="region of interest" description="Disordered" evidence="1">
    <location>
        <begin position="843"/>
        <end position="867"/>
    </location>
</feature>
<dbReference type="Proteomes" id="UP000650582">
    <property type="component" value="Unassembled WGS sequence"/>
</dbReference>
<feature type="compositionally biased region" description="Acidic residues" evidence="1">
    <location>
        <begin position="569"/>
        <end position="580"/>
    </location>
</feature>
<protein>
    <submittedName>
        <fullName evidence="2">Uncharacterized protein</fullName>
    </submittedName>
</protein>
<feature type="compositionally biased region" description="Polar residues" evidence="1">
    <location>
        <begin position="675"/>
        <end position="691"/>
    </location>
</feature>
<feature type="compositionally biased region" description="Basic and acidic residues" evidence="1">
    <location>
        <begin position="788"/>
        <end position="797"/>
    </location>
</feature>
<feature type="compositionally biased region" description="Polar residues" evidence="1">
    <location>
        <begin position="1238"/>
        <end position="1249"/>
    </location>
</feature>
<feature type="region of interest" description="Disordered" evidence="1">
    <location>
        <begin position="1226"/>
        <end position="1292"/>
    </location>
</feature>
<name>A0A8H7HBT8_9AGAM</name>
<evidence type="ECO:0000256" key="1">
    <source>
        <dbReference type="SAM" id="MobiDB-lite"/>
    </source>
</evidence>
<comment type="caution">
    <text evidence="2">The sequence shown here is derived from an EMBL/GenBank/DDBJ whole genome shotgun (WGS) entry which is preliminary data.</text>
</comment>
<feature type="compositionally biased region" description="Polar residues" evidence="1">
    <location>
        <begin position="1158"/>
        <end position="1180"/>
    </location>
</feature>
<feature type="region of interest" description="Disordered" evidence="1">
    <location>
        <begin position="1143"/>
        <end position="1193"/>
    </location>
</feature>
<organism evidence="2 3">
    <name type="scientific">Rhizoctonia solani</name>
    <dbReference type="NCBI Taxonomy" id="456999"/>
    <lineage>
        <taxon>Eukaryota</taxon>
        <taxon>Fungi</taxon>
        <taxon>Dikarya</taxon>
        <taxon>Basidiomycota</taxon>
        <taxon>Agaricomycotina</taxon>
        <taxon>Agaricomycetes</taxon>
        <taxon>Cantharellales</taxon>
        <taxon>Ceratobasidiaceae</taxon>
        <taxon>Rhizoctonia</taxon>
    </lineage>
</organism>
<feature type="region of interest" description="Disordered" evidence="1">
    <location>
        <begin position="788"/>
        <end position="830"/>
    </location>
</feature>
<gene>
    <name evidence="2" type="ORF">RHS04_02477</name>
</gene>
<accession>A0A8H7HBT8</accession>
<feature type="compositionally biased region" description="Low complexity" evidence="1">
    <location>
        <begin position="527"/>
        <end position="540"/>
    </location>
</feature>
<feature type="region of interest" description="Disordered" evidence="1">
    <location>
        <begin position="958"/>
        <end position="1006"/>
    </location>
</feature>
<evidence type="ECO:0000313" key="3">
    <source>
        <dbReference type="Proteomes" id="UP000650582"/>
    </source>
</evidence>
<dbReference type="EMBL" id="JACYCC010000035">
    <property type="protein sequence ID" value="KAF8682955.1"/>
    <property type="molecule type" value="Genomic_DNA"/>
</dbReference>
<feature type="compositionally biased region" description="Polar residues" evidence="1">
    <location>
        <begin position="509"/>
        <end position="519"/>
    </location>
</feature>
<feature type="region of interest" description="Disordered" evidence="1">
    <location>
        <begin position="913"/>
        <end position="945"/>
    </location>
</feature>